<dbReference type="PROSITE" id="PS50888">
    <property type="entry name" value="BHLH"/>
    <property type="match status" value="1"/>
</dbReference>
<evidence type="ECO:0000256" key="5">
    <source>
        <dbReference type="ARBA" id="ARBA00023242"/>
    </source>
</evidence>
<evidence type="ECO:0000256" key="3">
    <source>
        <dbReference type="ARBA" id="ARBA00023125"/>
    </source>
</evidence>
<dbReference type="Gene3D" id="4.10.280.10">
    <property type="entry name" value="Helix-loop-helix DNA-binding domain"/>
    <property type="match status" value="1"/>
</dbReference>
<dbReference type="PANTHER" id="PTHR45914:SF61">
    <property type="entry name" value="OS01G0566800 PROTEIN"/>
    <property type="match status" value="1"/>
</dbReference>
<comment type="subcellular location">
    <subcellularLocation>
        <location evidence="1">Nucleus</location>
    </subcellularLocation>
</comment>
<evidence type="ECO:0000256" key="2">
    <source>
        <dbReference type="ARBA" id="ARBA00023015"/>
    </source>
</evidence>
<dbReference type="GO" id="GO:0046983">
    <property type="term" value="F:protein dimerization activity"/>
    <property type="evidence" value="ECO:0007669"/>
    <property type="project" value="InterPro"/>
</dbReference>
<evidence type="ECO:0000259" key="7">
    <source>
        <dbReference type="PROSITE" id="PS50888"/>
    </source>
</evidence>
<dbReference type="InterPro" id="IPR011598">
    <property type="entry name" value="bHLH_dom"/>
</dbReference>
<keyword evidence="5" id="KW-0539">Nucleus</keyword>
<keyword evidence="9" id="KW-1185">Reference proteome</keyword>
<reference evidence="8" key="1">
    <citation type="submission" date="2020-09" db="EMBL/GenBank/DDBJ databases">
        <title>Genome-Enabled Discovery of Anthraquinone Biosynthesis in Senna tora.</title>
        <authorList>
            <person name="Kang S.-H."/>
            <person name="Pandey R.P."/>
            <person name="Lee C.-M."/>
            <person name="Sim J.-S."/>
            <person name="Jeong J.-T."/>
            <person name="Choi B.-S."/>
            <person name="Jung M."/>
            <person name="Ginzburg D."/>
            <person name="Zhao K."/>
            <person name="Won S.Y."/>
            <person name="Oh T.-J."/>
            <person name="Yu Y."/>
            <person name="Kim N.-H."/>
            <person name="Lee O.R."/>
            <person name="Lee T.-H."/>
            <person name="Bashyal P."/>
            <person name="Kim T.-S."/>
            <person name="Lee W.-H."/>
            <person name="Kawkins C."/>
            <person name="Kim C.-K."/>
            <person name="Kim J.S."/>
            <person name="Ahn B.O."/>
            <person name="Rhee S.Y."/>
            <person name="Sohng J.K."/>
        </authorList>
    </citation>
    <scope>NUCLEOTIDE SEQUENCE</scope>
    <source>
        <tissue evidence="8">Leaf</tissue>
    </source>
</reference>
<dbReference type="SMART" id="SM00353">
    <property type="entry name" value="HLH"/>
    <property type="match status" value="1"/>
</dbReference>
<keyword evidence="4" id="KW-0804">Transcription</keyword>
<dbReference type="GO" id="GO:0003677">
    <property type="term" value="F:DNA binding"/>
    <property type="evidence" value="ECO:0007669"/>
    <property type="project" value="UniProtKB-KW"/>
</dbReference>
<feature type="region of interest" description="Disordered" evidence="6">
    <location>
        <begin position="1"/>
        <end position="40"/>
    </location>
</feature>
<protein>
    <submittedName>
        <fullName evidence="8">Transcription factor bHLH52-like</fullName>
    </submittedName>
</protein>
<evidence type="ECO:0000256" key="6">
    <source>
        <dbReference type="SAM" id="MobiDB-lite"/>
    </source>
</evidence>
<feature type="domain" description="BHLH" evidence="7">
    <location>
        <begin position="25"/>
        <end position="74"/>
    </location>
</feature>
<feature type="compositionally biased region" description="Basic and acidic residues" evidence="6">
    <location>
        <begin position="1"/>
        <end position="16"/>
    </location>
</feature>
<evidence type="ECO:0000313" key="9">
    <source>
        <dbReference type="Proteomes" id="UP000634136"/>
    </source>
</evidence>
<evidence type="ECO:0000313" key="8">
    <source>
        <dbReference type="EMBL" id="KAF7834778.1"/>
    </source>
</evidence>
<dbReference type="GO" id="GO:0003700">
    <property type="term" value="F:DNA-binding transcription factor activity"/>
    <property type="evidence" value="ECO:0007669"/>
    <property type="project" value="InterPro"/>
</dbReference>
<comment type="caution">
    <text evidence="8">The sequence shown here is derived from an EMBL/GenBank/DDBJ whole genome shotgun (WGS) entry which is preliminary data.</text>
</comment>
<dbReference type="InterPro" id="IPR036638">
    <property type="entry name" value="HLH_DNA-bd_sf"/>
</dbReference>
<sequence>MEGRSNIIDDGRKKESSSSGNVGPAGVSAQSKAARERRRKIAERTRELGKLVPAAADLNTADMLQAAGKYLAYLKAQVAMLQLINTMQDIKASSGTEELKAMLRSPFVEEKLCLKEKCLVPKEFVTTLKNLQDVRSKPSILNDLNQLIQTESEEKK</sequence>
<dbReference type="SUPFAM" id="SSF47459">
    <property type="entry name" value="HLH, helix-loop-helix DNA-binding domain"/>
    <property type="match status" value="1"/>
</dbReference>
<accession>A0A834WZD6</accession>
<gene>
    <name evidence="8" type="ORF">G2W53_009637</name>
</gene>
<dbReference type="EMBL" id="JAAIUW010000004">
    <property type="protein sequence ID" value="KAF7834778.1"/>
    <property type="molecule type" value="Genomic_DNA"/>
</dbReference>
<evidence type="ECO:0000256" key="4">
    <source>
        <dbReference type="ARBA" id="ARBA00023163"/>
    </source>
</evidence>
<dbReference type="OrthoDB" id="1921534at2759"/>
<proteinExistence type="predicted"/>
<keyword evidence="3" id="KW-0238">DNA-binding</keyword>
<name>A0A834WZD6_9FABA</name>
<evidence type="ECO:0000256" key="1">
    <source>
        <dbReference type="ARBA" id="ARBA00004123"/>
    </source>
</evidence>
<dbReference type="Proteomes" id="UP000634136">
    <property type="component" value="Unassembled WGS sequence"/>
</dbReference>
<dbReference type="GO" id="GO:0005634">
    <property type="term" value="C:nucleus"/>
    <property type="evidence" value="ECO:0007669"/>
    <property type="project" value="UniProtKB-SubCell"/>
</dbReference>
<keyword evidence="2" id="KW-0805">Transcription regulation</keyword>
<dbReference type="PANTHER" id="PTHR45914">
    <property type="entry name" value="TRANSCRIPTION FACTOR HEC3-RELATED"/>
    <property type="match status" value="1"/>
</dbReference>
<organism evidence="8 9">
    <name type="scientific">Senna tora</name>
    <dbReference type="NCBI Taxonomy" id="362788"/>
    <lineage>
        <taxon>Eukaryota</taxon>
        <taxon>Viridiplantae</taxon>
        <taxon>Streptophyta</taxon>
        <taxon>Embryophyta</taxon>
        <taxon>Tracheophyta</taxon>
        <taxon>Spermatophyta</taxon>
        <taxon>Magnoliopsida</taxon>
        <taxon>eudicotyledons</taxon>
        <taxon>Gunneridae</taxon>
        <taxon>Pentapetalae</taxon>
        <taxon>rosids</taxon>
        <taxon>fabids</taxon>
        <taxon>Fabales</taxon>
        <taxon>Fabaceae</taxon>
        <taxon>Caesalpinioideae</taxon>
        <taxon>Cassia clade</taxon>
        <taxon>Senna</taxon>
    </lineage>
</organism>
<dbReference type="AlphaFoldDB" id="A0A834WZD6"/>
<dbReference type="InterPro" id="IPR045843">
    <property type="entry name" value="IND-like"/>
</dbReference>